<dbReference type="Gene3D" id="3.40.50.150">
    <property type="entry name" value="Vaccinia Virus protein VP39"/>
    <property type="match status" value="1"/>
</dbReference>
<dbReference type="Pfam" id="PF05050">
    <property type="entry name" value="Methyltransf_21"/>
    <property type="match status" value="1"/>
</dbReference>
<gene>
    <name evidence="3" type="primary">LOC106067535</name>
</gene>
<evidence type="ECO:0000313" key="3">
    <source>
        <dbReference type="RefSeq" id="XP_055892743.1"/>
    </source>
</evidence>
<dbReference type="PANTHER" id="PTHR34203:SF15">
    <property type="entry name" value="SLL1173 PROTEIN"/>
    <property type="match status" value="1"/>
</dbReference>
<dbReference type="AlphaFoldDB" id="A0A9W3AZU6"/>
<dbReference type="RefSeq" id="XP_055892743.1">
    <property type="nucleotide sequence ID" value="XM_056036768.1"/>
</dbReference>
<dbReference type="NCBIfam" id="TIGR01444">
    <property type="entry name" value="fkbM_fam"/>
    <property type="match status" value="1"/>
</dbReference>
<evidence type="ECO:0000313" key="2">
    <source>
        <dbReference type="Proteomes" id="UP001165740"/>
    </source>
</evidence>
<protein>
    <submittedName>
        <fullName evidence="3">Uncharacterized protein LOC106067535</fullName>
    </submittedName>
</protein>
<evidence type="ECO:0000259" key="1">
    <source>
        <dbReference type="Pfam" id="PF05050"/>
    </source>
</evidence>
<accession>A0A9W3AZU6</accession>
<sequence length="352" mass="39765">MKVCSRYKLLVSVFLFVCATLAWYVSRLSFDVHNLGVTRTSAAVERERVDSRHKHFTIPQDVEVNEARTPPTYFQHTIWRNKLVSLHQDVRLVPSTPPKGFVLPDKDCVPLPRSPTAGVVICVHPTELDMYVSGALKNGVLWEEHLVLMMKRYLETDPDLILVDLGSNIGQYSLFAAAMGHRVLAVEMMPRNVQHLQTALQISGLGSKVTIVNNALYSDHRSLKVQFLEGNIGGTRVNDSHTSKIHLNQSSVQTICLDDLTPILAGSKAYVKMDIENTEHQALQCATIFFSEVDIQVVQMEWLDREIQASEQILDFMDAYGYIISKDPNLHEPVHKTSIPKDIFFIKKPPTF</sequence>
<dbReference type="Proteomes" id="UP001165740">
    <property type="component" value="Chromosome 7"/>
</dbReference>
<dbReference type="OrthoDB" id="430136at2759"/>
<keyword evidence="2" id="KW-1185">Reference proteome</keyword>
<feature type="domain" description="Methyltransferase FkbM" evidence="1">
    <location>
        <begin position="164"/>
        <end position="323"/>
    </location>
</feature>
<dbReference type="GeneID" id="106067535"/>
<dbReference type="InterPro" id="IPR006342">
    <property type="entry name" value="FkbM_mtfrase"/>
</dbReference>
<dbReference type="SUPFAM" id="SSF53335">
    <property type="entry name" value="S-adenosyl-L-methionine-dependent methyltransferases"/>
    <property type="match status" value="1"/>
</dbReference>
<dbReference type="PANTHER" id="PTHR34203">
    <property type="entry name" value="METHYLTRANSFERASE, FKBM FAMILY PROTEIN"/>
    <property type="match status" value="1"/>
</dbReference>
<dbReference type="InterPro" id="IPR052514">
    <property type="entry name" value="SAM-dependent_MTase"/>
</dbReference>
<dbReference type="OMA" id="WESEHIQ"/>
<dbReference type="InterPro" id="IPR029063">
    <property type="entry name" value="SAM-dependent_MTases_sf"/>
</dbReference>
<name>A0A9W3AZU6_BIOGL</name>
<reference evidence="3" key="1">
    <citation type="submission" date="2025-08" db="UniProtKB">
        <authorList>
            <consortium name="RefSeq"/>
        </authorList>
    </citation>
    <scope>IDENTIFICATION</scope>
</reference>
<organism evidence="2 3">
    <name type="scientific">Biomphalaria glabrata</name>
    <name type="common">Bloodfluke planorb</name>
    <name type="synonym">Freshwater snail</name>
    <dbReference type="NCBI Taxonomy" id="6526"/>
    <lineage>
        <taxon>Eukaryota</taxon>
        <taxon>Metazoa</taxon>
        <taxon>Spiralia</taxon>
        <taxon>Lophotrochozoa</taxon>
        <taxon>Mollusca</taxon>
        <taxon>Gastropoda</taxon>
        <taxon>Heterobranchia</taxon>
        <taxon>Euthyneura</taxon>
        <taxon>Panpulmonata</taxon>
        <taxon>Hygrophila</taxon>
        <taxon>Lymnaeoidea</taxon>
        <taxon>Planorbidae</taxon>
        <taxon>Biomphalaria</taxon>
    </lineage>
</organism>
<proteinExistence type="predicted"/>